<keyword evidence="2" id="KW-0238">DNA-binding</keyword>
<evidence type="ECO:0000256" key="6">
    <source>
        <dbReference type="ARBA" id="ARBA00061245"/>
    </source>
</evidence>
<dbReference type="FunFam" id="2.60.40.4370:FF:000001">
    <property type="entry name" value="general transcription factor 3C polypeptide 6"/>
    <property type="match status" value="1"/>
</dbReference>
<reference evidence="13" key="1">
    <citation type="submission" date="2020-10" db="EMBL/GenBank/DDBJ databases">
        <title>Chromosome-scale genome assembly of the Allis shad, Alosa alosa.</title>
        <authorList>
            <person name="Margot Z."/>
            <person name="Christophe K."/>
            <person name="Cabau C."/>
            <person name="Louis A."/>
            <person name="Berthelot C."/>
            <person name="Parey E."/>
            <person name="Roest Crollius H."/>
            <person name="Montfort J."/>
            <person name="Robinson-Rechavi M."/>
            <person name="Bucao C."/>
            <person name="Bouchez O."/>
            <person name="Gislard M."/>
            <person name="Lluch J."/>
            <person name="Milhes M."/>
            <person name="Lampietro C."/>
            <person name="Lopez Roques C."/>
            <person name="Donnadieu C."/>
            <person name="Braasch I."/>
            <person name="Desvignes T."/>
            <person name="Postlethwait J."/>
            <person name="Bobe J."/>
            <person name="Guiguen Y."/>
        </authorList>
    </citation>
    <scope>NUCLEOTIDE SEQUENCE</scope>
    <source>
        <strain evidence="13">M-15738</strain>
        <tissue evidence="13">Blood</tissue>
    </source>
</reference>
<dbReference type="GO" id="GO:0003677">
    <property type="term" value="F:DNA binding"/>
    <property type="evidence" value="ECO:0007669"/>
    <property type="project" value="UniProtKB-KW"/>
</dbReference>
<dbReference type="InterPro" id="IPR019481">
    <property type="entry name" value="TFIIIC_triple_barrel"/>
</dbReference>
<keyword evidence="3" id="KW-0804">Transcription</keyword>
<comment type="subunit">
    <text evidence="7">Part of the TFIIIC subcomplex TFIIIC2, consisting of six subunits, GTF3C1, GTF3C2, GTF3C3, GTF3C4, GTF3C5 and GTF3C6. Interacts with GTF3C4 and GTF3C5.</text>
</comment>
<dbReference type="GO" id="GO:0000127">
    <property type="term" value="C:transcription factor TFIIIC complex"/>
    <property type="evidence" value="ECO:0007669"/>
    <property type="project" value="TreeGrafter"/>
</dbReference>
<comment type="subcellular location">
    <subcellularLocation>
        <location evidence="1">Nucleus</location>
    </subcellularLocation>
</comment>
<comment type="function">
    <text evidence="5">Involved in RNA polymerase III-mediated transcription. Integral, tightly associated component of the DNA-binding TFIIIC2 subcomplex that directly binds tRNA and virus-associated RNA promoters.</text>
</comment>
<evidence type="ECO:0000256" key="11">
    <source>
        <dbReference type="SAM" id="MobiDB-lite"/>
    </source>
</evidence>
<dbReference type="EMBL" id="JADWDJ010000013">
    <property type="protein sequence ID" value="KAG5270795.1"/>
    <property type="molecule type" value="Genomic_DNA"/>
</dbReference>
<organism evidence="13 14">
    <name type="scientific">Alosa alosa</name>
    <name type="common">allis shad</name>
    <dbReference type="NCBI Taxonomy" id="278164"/>
    <lineage>
        <taxon>Eukaryota</taxon>
        <taxon>Metazoa</taxon>
        <taxon>Chordata</taxon>
        <taxon>Craniata</taxon>
        <taxon>Vertebrata</taxon>
        <taxon>Euteleostomi</taxon>
        <taxon>Actinopterygii</taxon>
        <taxon>Neopterygii</taxon>
        <taxon>Teleostei</taxon>
        <taxon>Clupei</taxon>
        <taxon>Clupeiformes</taxon>
        <taxon>Clupeoidei</taxon>
        <taxon>Clupeidae</taxon>
        <taxon>Alosa</taxon>
    </lineage>
</organism>
<evidence type="ECO:0000256" key="9">
    <source>
        <dbReference type="ARBA" id="ARBA00078626"/>
    </source>
</evidence>
<evidence type="ECO:0000256" key="8">
    <source>
        <dbReference type="ARBA" id="ARBA00069552"/>
    </source>
</evidence>
<feature type="compositionally biased region" description="Polar residues" evidence="11">
    <location>
        <begin position="157"/>
        <end position="166"/>
    </location>
</feature>
<dbReference type="Proteomes" id="UP000823561">
    <property type="component" value="Chromosome 13"/>
</dbReference>
<protein>
    <recommendedName>
        <fullName evidence="8">General transcription factor 3C polypeptide 6</fullName>
    </recommendedName>
    <alternativeName>
        <fullName evidence="10">Transcription factor IIIC 35 kDa subunit</fullName>
    </alternativeName>
    <alternativeName>
        <fullName evidence="9">Transcription factor IIIC subunit 6</fullName>
    </alternativeName>
</protein>
<dbReference type="PANTHER" id="PTHR21860">
    <property type="entry name" value="TRANSCRIPTION INITIATION FACTOR IIIC TFIIIC , POLYPEPTIDE 6-RELATED"/>
    <property type="match status" value="1"/>
</dbReference>
<evidence type="ECO:0000256" key="5">
    <source>
        <dbReference type="ARBA" id="ARBA00057927"/>
    </source>
</evidence>
<evidence type="ECO:0000256" key="4">
    <source>
        <dbReference type="ARBA" id="ARBA00023242"/>
    </source>
</evidence>
<evidence type="ECO:0000256" key="10">
    <source>
        <dbReference type="ARBA" id="ARBA00079095"/>
    </source>
</evidence>
<evidence type="ECO:0000313" key="14">
    <source>
        <dbReference type="Proteomes" id="UP000823561"/>
    </source>
</evidence>
<dbReference type="GO" id="GO:0006383">
    <property type="term" value="P:transcription by RNA polymerase III"/>
    <property type="evidence" value="ECO:0007669"/>
    <property type="project" value="InterPro"/>
</dbReference>
<feature type="domain" description="Transcription factor TFIIIC triple barrel" evidence="12">
    <location>
        <begin position="5"/>
        <end position="92"/>
    </location>
</feature>
<dbReference type="InterPro" id="IPR042771">
    <property type="entry name" value="GTF3C6-like"/>
</dbReference>
<evidence type="ECO:0000256" key="3">
    <source>
        <dbReference type="ARBA" id="ARBA00023163"/>
    </source>
</evidence>
<evidence type="ECO:0000256" key="2">
    <source>
        <dbReference type="ARBA" id="ARBA00023125"/>
    </source>
</evidence>
<gene>
    <name evidence="13" type="ORF">AALO_G00172390</name>
</gene>
<comment type="similarity">
    <text evidence="6">Belongs to the TFIIIC subunit 6 family.</text>
</comment>
<dbReference type="PANTHER" id="PTHR21860:SF2">
    <property type="entry name" value="GENERAL TRANSCRIPTION FACTOR 3C POLYPEPTIDE 6"/>
    <property type="match status" value="1"/>
</dbReference>
<dbReference type="Pfam" id="PF10419">
    <property type="entry name" value="TFIIIC_sub6"/>
    <property type="match status" value="1"/>
</dbReference>
<evidence type="ECO:0000256" key="1">
    <source>
        <dbReference type="ARBA" id="ARBA00004123"/>
    </source>
</evidence>
<proteinExistence type="inferred from homology"/>
<dbReference type="Gene3D" id="2.60.40.4370">
    <property type="match status" value="1"/>
</dbReference>
<evidence type="ECO:0000256" key="7">
    <source>
        <dbReference type="ARBA" id="ARBA00065088"/>
    </source>
</evidence>
<evidence type="ECO:0000313" key="13">
    <source>
        <dbReference type="EMBL" id="KAG5270795.1"/>
    </source>
</evidence>
<name>A0AAV6G764_9TELE</name>
<feature type="region of interest" description="Disordered" evidence="11">
    <location>
        <begin position="135"/>
        <end position="166"/>
    </location>
</feature>
<dbReference type="GO" id="GO:0005634">
    <property type="term" value="C:nucleus"/>
    <property type="evidence" value="ECO:0007669"/>
    <property type="project" value="UniProtKB-SubCell"/>
</dbReference>
<feature type="compositionally biased region" description="Low complexity" evidence="11">
    <location>
        <begin position="135"/>
        <end position="146"/>
    </location>
</feature>
<keyword evidence="14" id="KW-1185">Reference proteome</keyword>
<comment type="caution">
    <text evidence="13">The sequence shown here is derived from an EMBL/GenBank/DDBJ whole genome shotgun (WGS) entry which is preliminary data.</text>
</comment>
<keyword evidence="4" id="KW-0539">Nucleus</keyword>
<sequence length="166" mass="18261">MDEWEEEEQLVVAELSGIINSEFLTKCRGKCKIVDIDSDQPIMQVGRYVFAGNYEDALGTCVILEEQGDAGNPDLKYKCHTMKKLMMQRTFLTEKKEEEPVSVGIETLALSEGNPSDRFTSIICSFGKDHIAPDGADADALGASSDSDPEGMEREQSSMGDNPDNN</sequence>
<dbReference type="AlphaFoldDB" id="A0AAV6G764"/>
<accession>A0AAV6G764</accession>
<evidence type="ECO:0000259" key="12">
    <source>
        <dbReference type="Pfam" id="PF10419"/>
    </source>
</evidence>